<name>A0A2P6TCN0_CHLSO</name>
<dbReference type="InterPro" id="IPR011050">
    <property type="entry name" value="Pectin_lyase_fold/virulence"/>
</dbReference>
<protein>
    <submittedName>
        <fullName evidence="2">PE-PGRS family</fullName>
    </submittedName>
</protein>
<keyword evidence="3" id="KW-1185">Reference proteome</keyword>
<sequence length="1010" mass="106589">MAGDRAIPSYPVGVTVTDRRFAGGAKGDGRTDDTEAFVQAIRAASALALNLTTRACRTGRCPVPHTGFQNGGTAGVAVYVPPGRYVIRRMLEITQSNVVVRGAGPGQTTLYFPASLMQLYGPIVEWQFSGGFLNILGTERNSTHTSFKQAQLTASAARGARRLQVSSTKGIAVGQWVRLWVQQPLRPTASRRLLSEQGVVAGGAGRRLLQGRRGGANATAAGRYLPLSKAAATAQFSYASEAEHSSGSGAAPQGPVVASAGGTLDAHLYAENAVDSGSAPFPLERTRFASRVVAVGAGWIELERPLLHDLRAGWQVGVYKFEQTVQHSGWESMTVEFPHTLTRTHFDVDGWNGVYMAFTANCWARNMRILNADQGAEAFNSDFITFASIVLDVTAPRTGPGAPKNTNGHHGMWTAASSNVLFTQFDIRTTFIHDLTLDVWAHECVFSNGKGTNLNMDMHRGGPHHNLWTNLDVGKGTRPFASGGNASRGAHAARLNTWWNIYSSLASVSTLKLPDCGFGALQDFIGAFGAPPGGVAAGRNVRYPGCHDQNGAADLARGRKDLGTRAAGRQLHELTPLTCSSPLTKCGNDPYAKCVDLQNDVNNCGTCAKKCPAGATCLAGVCTCYDVTCNDTPFSICGTFPYWACRDLLTDESNCGACGRVCPARSVCVKGTTCRCIDRSSYDNTTPFNLCGSAPYWSCQDLLTDENNCGTCGKKCPAGATCINGDCVCPADQTRCGSSPYWTCKSLQTDEDNCGVCGRKCPAGATCNAGNCECDSVNGKEISLCGSSPYWTCKSLTDDEDNCGTCGKKCPAGATCINGDCVCPADQTRCGSSPYWTCKSLQTDEDNCGVCGRKCPAGATCNAGNCECDSVNSKEISLCGSSPYWTCKSLTDDEDNCGTCGKKCPAGATCLNGDCVCPAGQTRCGSSPYWTCKSLQTDEDNCGACGRKCPAGATCNAGNCECDSVNSKEISLCGSSPYWTCKSLTDDEDNCGTCGKKCPAGATCLNGDCV</sequence>
<gene>
    <name evidence="2" type="ORF">C2E21_9074</name>
</gene>
<accession>A0A2P6TCN0</accession>
<comment type="caution">
    <text evidence="2">The sequence shown here is derived from an EMBL/GenBank/DDBJ whole genome shotgun (WGS) entry which is preliminary data.</text>
</comment>
<proteinExistence type="predicted"/>
<evidence type="ECO:0000313" key="2">
    <source>
        <dbReference type="EMBL" id="PRW20382.1"/>
    </source>
</evidence>
<organism evidence="2 3">
    <name type="scientific">Chlorella sorokiniana</name>
    <name type="common">Freshwater green alga</name>
    <dbReference type="NCBI Taxonomy" id="3076"/>
    <lineage>
        <taxon>Eukaryota</taxon>
        <taxon>Viridiplantae</taxon>
        <taxon>Chlorophyta</taxon>
        <taxon>core chlorophytes</taxon>
        <taxon>Trebouxiophyceae</taxon>
        <taxon>Chlorellales</taxon>
        <taxon>Chlorellaceae</taxon>
        <taxon>Chlorella clade</taxon>
        <taxon>Chlorella</taxon>
    </lineage>
</organism>
<dbReference type="SUPFAM" id="SSF51126">
    <property type="entry name" value="Pectin lyase-like"/>
    <property type="match status" value="1"/>
</dbReference>
<evidence type="ECO:0000313" key="3">
    <source>
        <dbReference type="Proteomes" id="UP000239899"/>
    </source>
</evidence>
<dbReference type="EMBL" id="LHPG02000024">
    <property type="protein sequence ID" value="PRW20382.1"/>
    <property type="molecule type" value="Genomic_DNA"/>
</dbReference>
<dbReference type="Proteomes" id="UP000239899">
    <property type="component" value="Unassembled WGS sequence"/>
</dbReference>
<evidence type="ECO:0000259" key="1">
    <source>
        <dbReference type="Pfam" id="PF12708"/>
    </source>
</evidence>
<dbReference type="Pfam" id="PF12708">
    <property type="entry name" value="Pect-lyase_RHGA_epim"/>
    <property type="match status" value="1"/>
</dbReference>
<dbReference type="STRING" id="3076.A0A2P6TCN0"/>
<reference evidence="2 3" key="1">
    <citation type="journal article" date="2018" name="Plant J.">
        <title>Genome sequences of Chlorella sorokiniana UTEX 1602 and Micractinium conductrix SAG 241.80: implications to maltose excretion by a green alga.</title>
        <authorList>
            <person name="Arriola M.B."/>
            <person name="Velmurugan N."/>
            <person name="Zhang Y."/>
            <person name="Plunkett M.H."/>
            <person name="Hondzo H."/>
            <person name="Barney B.M."/>
        </authorList>
    </citation>
    <scope>NUCLEOTIDE SEQUENCE [LARGE SCALE GENOMIC DNA]</scope>
    <source>
        <strain evidence="3">UTEX 1602</strain>
    </source>
</reference>
<dbReference type="InterPro" id="IPR024535">
    <property type="entry name" value="RHGA/B-epi-like_pectate_lyase"/>
</dbReference>
<dbReference type="InterPro" id="IPR012334">
    <property type="entry name" value="Pectin_lyas_fold"/>
</dbReference>
<dbReference type="AlphaFoldDB" id="A0A2P6TCN0"/>
<dbReference type="OrthoDB" id="512437at2759"/>
<feature type="domain" description="Rhamnogalacturonase A/B/Epimerase-like pectate lyase" evidence="1">
    <location>
        <begin position="24"/>
        <end position="111"/>
    </location>
</feature>
<dbReference type="Gene3D" id="2.160.20.10">
    <property type="entry name" value="Single-stranded right-handed beta-helix, Pectin lyase-like"/>
    <property type="match status" value="1"/>
</dbReference>